<evidence type="ECO:0000313" key="2">
    <source>
        <dbReference type="Proteomes" id="UP000199181"/>
    </source>
</evidence>
<name>A0A1I0I7Y2_9BACT</name>
<dbReference type="AlphaFoldDB" id="A0A1I0I7Y2"/>
<organism evidence="1 2">
    <name type="scientific">Stigmatella erecta</name>
    <dbReference type="NCBI Taxonomy" id="83460"/>
    <lineage>
        <taxon>Bacteria</taxon>
        <taxon>Pseudomonadati</taxon>
        <taxon>Myxococcota</taxon>
        <taxon>Myxococcia</taxon>
        <taxon>Myxococcales</taxon>
        <taxon>Cystobacterineae</taxon>
        <taxon>Archangiaceae</taxon>
        <taxon>Stigmatella</taxon>
    </lineage>
</organism>
<sequence>MAIRQVANARRLAEPEERAGVGIERIAHS</sequence>
<reference evidence="2" key="1">
    <citation type="submission" date="2016-10" db="EMBL/GenBank/DDBJ databases">
        <authorList>
            <person name="Varghese N."/>
            <person name="Submissions S."/>
        </authorList>
    </citation>
    <scope>NUCLEOTIDE SEQUENCE [LARGE SCALE GENOMIC DNA]</scope>
    <source>
        <strain evidence="2">DSM 16858</strain>
    </source>
</reference>
<gene>
    <name evidence="1" type="ORF">SAMN05443639_105352</name>
</gene>
<protein>
    <submittedName>
        <fullName evidence="1">Uncharacterized protein</fullName>
    </submittedName>
</protein>
<dbReference type="Proteomes" id="UP000199181">
    <property type="component" value="Unassembled WGS sequence"/>
</dbReference>
<evidence type="ECO:0000313" key="1">
    <source>
        <dbReference type="EMBL" id="SET92632.1"/>
    </source>
</evidence>
<keyword evidence="2" id="KW-1185">Reference proteome</keyword>
<dbReference type="EMBL" id="FOIJ01000005">
    <property type="protein sequence ID" value="SET92632.1"/>
    <property type="molecule type" value="Genomic_DNA"/>
</dbReference>
<accession>A0A1I0I7Y2</accession>
<proteinExistence type="predicted"/>